<evidence type="ECO:0000256" key="6">
    <source>
        <dbReference type="HAMAP-Rule" id="MF_01925"/>
    </source>
</evidence>
<proteinExistence type="inferred from homology"/>
<dbReference type="HAMAP" id="MF_01925">
    <property type="entry name" value="P5C_reductase"/>
    <property type="match status" value="1"/>
</dbReference>
<dbReference type="FunFam" id="1.10.3730.10:FF:000001">
    <property type="entry name" value="Pyrroline-5-carboxylate reductase"/>
    <property type="match status" value="1"/>
</dbReference>
<dbReference type="GO" id="GO:0005737">
    <property type="term" value="C:cytoplasm"/>
    <property type="evidence" value="ECO:0007669"/>
    <property type="project" value="UniProtKB-SubCell"/>
</dbReference>
<feature type="compositionally biased region" description="Basic and acidic residues" evidence="10">
    <location>
        <begin position="262"/>
        <end position="280"/>
    </location>
</feature>
<keyword evidence="6 9" id="KW-0028">Amino-acid biosynthesis</keyword>
<evidence type="ECO:0000256" key="4">
    <source>
        <dbReference type="ARBA" id="ARBA00023002"/>
    </source>
</evidence>
<sequence>MIKTKKIAFLGAGSMAEAMISGMIHSNIVPAKNIVVTNRSNKERLLELENKYGVQTSKRVDLDTTDIDVFILAMKPKDAEQALSSLKPNITKDQVVLSVLAGISTAFMEDLLHEEQQVVRVMPNTSSMIQQSATAISPGQYTAMDSVILTKELLSSIGQVYVIDEKQMDIFTGIAGSGPAYFYFLMEHIEKAAKEEGLDPEVARAIGAQTIYGAARMMMERDETPTELRENVTSPNGTTAAGLKALEEHGGGTAIMRAVKGASDRSKEMSEQLEKVSNEA</sequence>
<evidence type="ECO:0000313" key="13">
    <source>
        <dbReference type="EMBL" id="KSU86064.1"/>
    </source>
</evidence>
<feature type="binding site" evidence="8">
    <location>
        <begin position="10"/>
        <end position="15"/>
    </location>
    <ligand>
        <name>NADP(+)</name>
        <dbReference type="ChEBI" id="CHEBI:58349"/>
    </ligand>
</feature>
<dbReference type="PROSITE" id="PS00521">
    <property type="entry name" value="P5CR"/>
    <property type="match status" value="1"/>
</dbReference>
<evidence type="ECO:0000256" key="8">
    <source>
        <dbReference type="PIRSR" id="PIRSR000193-1"/>
    </source>
</evidence>
<dbReference type="PIRSF" id="PIRSF000193">
    <property type="entry name" value="Pyrrol-5-carb_rd"/>
    <property type="match status" value="1"/>
</dbReference>
<dbReference type="InterPro" id="IPR036291">
    <property type="entry name" value="NAD(P)-bd_dom_sf"/>
</dbReference>
<dbReference type="PANTHER" id="PTHR11645">
    <property type="entry name" value="PYRROLINE-5-CARBOXYLATE REDUCTASE"/>
    <property type="match status" value="1"/>
</dbReference>
<evidence type="ECO:0000259" key="12">
    <source>
        <dbReference type="Pfam" id="PF14748"/>
    </source>
</evidence>
<organism evidence="13 14">
    <name type="scientific">Priestia veravalensis</name>
    <dbReference type="NCBI Taxonomy" id="1414648"/>
    <lineage>
        <taxon>Bacteria</taxon>
        <taxon>Bacillati</taxon>
        <taxon>Bacillota</taxon>
        <taxon>Bacilli</taxon>
        <taxon>Bacillales</taxon>
        <taxon>Bacillaceae</taxon>
        <taxon>Priestia</taxon>
    </lineage>
</organism>
<accession>A0A0V8JHC0</accession>
<comment type="pathway">
    <text evidence="6 9">Amino-acid biosynthesis; L-proline biosynthesis; L-proline from L-glutamate 5-semialdehyde: step 1/1.</text>
</comment>
<feature type="binding site" evidence="8">
    <location>
        <begin position="73"/>
        <end position="76"/>
    </location>
    <ligand>
        <name>NADP(+)</name>
        <dbReference type="ChEBI" id="CHEBI:58349"/>
    </ligand>
</feature>
<evidence type="ECO:0000256" key="5">
    <source>
        <dbReference type="ARBA" id="ARBA00058118"/>
    </source>
</evidence>
<comment type="catalytic activity">
    <reaction evidence="6 9">
        <text>L-proline + NADP(+) = (S)-1-pyrroline-5-carboxylate + NADPH + 2 H(+)</text>
        <dbReference type="Rhea" id="RHEA:14109"/>
        <dbReference type="ChEBI" id="CHEBI:15378"/>
        <dbReference type="ChEBI" id="CHEBI:17388"/>
        <dbReference type="ChEBI" id="CHEBI:57783"/>
        <dbReference type="ChEBI" id="CHEBI:58349"/>
        <dbReference type="ChEBI" id="CHEBI:60039"/>
        <dbReference type="EC" id="1.5.1.2"/>
    </reaction>
</comment>
<dbReference type="GO" id="GO:0055129">
    <property type="term" value="P:L-proline biosynthetic process"/>
    <property type="evidence" value="ECO:0007669"/>
    <property type="project" value="UniProtKB-UniRule"/>
</dbReference>
<keyword evidence="2 6" id="KW-0641">Proline biosynthesis</keyword>
<dbReference type="EMBL" id="LNQP01000123">
    <property type="protein sequence ID" value="KSU86064.1"/>
    <property type="molecule type" value="Genomic_DNA"/>
</dbReference>
<dbReference type="SUPFAM" id="SSF48179">
    <property type="entry name" value="6-phosphogluconate dehydrogenase C-terminal domain-like"/>
    <property type="match status" value="1"/>
</dbReference>
<reference evidence="13 14" key="1">
    <citation type="submission" date="2015-11" db="EMBL/GenBank/DDBJ databases">
        <title>Bacillus caseinolyticus sp nov.</title>
        <authorList>
            <person name="Dastager S.G."/>
            <person name="Mawlankar R."/>
        </authorList>
    </citation>
    <scope>NUCLEOTIDE SEQUENCE [LARGE SCALE GENOMIC DNA]</scope>
    <source>
        <strain evidence="13 14">SGD-V-76</strain>
    </source>
</reference>
<keyword evidence="14" id="KW-1185">Reference proteome</keyword>
<keyword evidence="6" id="KW-0963">Cytoplasm</keyword>
<dbReference type="Proteomes" id="UP000053681">
    <property type="component" value="Unassembled WGS sequence"/>
</dbReference>
<dbReference type="InterPro" id="IPR029036">
    <property type="entry name" value="P5CR_dimer"/>
</dbReference>
<evidence type="ECO:0000256" key="3">
    <source>
        <dbReference type="ARBA" id="ARBA00022857"/>
    </source>
</evidence>
<name>A0A0V8JHC0_9BACI</name>
<dbReference type="InterPro" id="IPR000304">
    <property type="entry name" value="Pyrroline-COOH_reductase"/>
</dbReference>
<dbReference type="InterPro" id="IPR053790">
    <property type="entry name" value="P5CR-like_CS"/>
</dbReference>
<dbReference type="GO" id="GO:0004735">
    <property type="term" value="F:pyrroline-5-carboxylate reductase activity"/>
    <property type="evidence" value="ECO:0007669"/>
    <property type="project" value="UniProtKB-UniRule"/>
</dbReference>
<comment type="catalytic activity">
    <reaction evidence="6">
        <text>L-proline + NAD(+) = (S)-1-pyrroline-5-carboxylate + NADH + 2 H(+)</text>
        <dbReference type="Rhea" id="RHEA:14105"/>
        <dbReference type="ChEBI" id="CHEBI:15378"/>
        <dbReference type="ChEBI" id="CHEBI:17388"/>
        <dbReference type="ChEBI" id="CHEBI:57540"/>
        <dbReference type="ChEBI" id="CHEBI:57945"/>
        <dbReference type="ChEBI" id="CHEBI:60039"/>
        <dbReference type="EC" id="1.5.1.2"/>
    </reaction>
</comment>
<feature type="domain" description="Pyrroline-5-carboxylate reductase catalytic N-terminal" evidence="11">
    <location>
        <begin position="6"/>
        <end position="102"/>
    </location>
</feature>
<dbReference type="Pfam" id="PF03807">
    <property type="entry name" value="F420_oxidored"/>
    <property type="match status" value="1"/>
</dbReference>
<comment type="function">
    <text evidence="5 6">Catalyzes the reduction of 1-pyrroline-5-carboxylate (PCA) to L-proline.</text>
</comment>
<evidence type="ECO:0000256" key="2">
    <source>
        <dbReference type="ARBA" id="ARBA00022650"/>
    </source>
</evidence>
<dbReference type="InterPro" id="IPR008927">
    <property type="entry name" value="6-PGluconate_DH-like_C_sf"/>
</dbReference>
<dbReference type="Gene3D" id="3.40.50.720">
    <property type="entry name" value="NAD(P)-binding Rossmann-like Domain"/>
    <property type="match status" value="1"/>
</dbReference>
<keyword evidence="4 6" id="KW-0560">Oxidoreductase</keyword>
<dbReference type="SUPFAM" id="SSF51735">
    <property type="entry name" value="NAD(P)-binding Rossmann-fold domains"/>
    <property type="match status" value="1"/>
</dbReference>
<gene>
    <name evidence="6" type="primary">proC</name>
    <name evidence="13" type="ORF">AS180_20730</name>
</gene>
<dbReference type="GeneID" id="93682252"/>
<keyword evidence="3 6" id="KW-0521">NADP</keyword>
<comment type="subcellular location">
    <subcellularLocation>
        <location evidence="6">Cytoplasm</location>
    </subcellularLocation>
</comment>
<dbReference type="RefSeq" id="WP_035320203.1">
    <property type="nucleotide sequence ID" value="NZ_KQ758737.1"/>
</dbReference>
<comment type="similarity">
    <text evidence="1 6 9">Belongs to the pyrroline-5-carboxylate reductase family.</text>
</comment>
<evidence type="ECO:0000256" key="10">
    <source>
        <dbReference type="SAM" id="MobiDB-lite"/>
    </source>
</evidence>
<dbReference type="AlphaFoldDB" id="A0A0V8JHC0"/>
<comment type="caution">
    <text evidence="13">The sequence shown here is derived from an EMBL/GenBank/DDBJ whole genome shotgun (WGS) entry which is preliminary data.</text>
</comment>
<dbReference type="NCBIfam" id="TIGR00112">
    <property type="entry name" value="proC"/>
    <property type="match status" value="1"/>
</dbReference>
<protein>
    <recommendedName>
        <fullName evidence="6 7">Pyrroline-5-carboxylate reductase</fullName>
        <shortName evidence="6">P5C reductase</shortName>
        <shortName evidence="6">P5CR</shortName>
        <ecNumber evidence="6 7">1.5.1.2</ecNumber>
    </recommendedName>
    <alternativeName>
        <fullName evidence="6">PCA reductase</fullName>
    </alternativeName>
</protein>
<evidence type="ECO:0000259" key="11">
    <source>
        <dbReference type="Pfam" id="PF03807"/>
    </source>
</evidence>
<feature type="domain" description="Pyrroline-5-carboxylate reductase dimerisation" evidence="12">
    <location>
        <begin position="165"/>
        <end position="269"/>
    </location>
</feature>
<dbReference type="Gene3D" id="1.10.3730.10">
    <property type="entry name" value="ProC C-terminal domain-like"/>
    <property type="match status" value="1"/>
</dbReference>
<dbReference type="Pfam" id="PF14748">
    <property type="entry name" value="P5CR_dimer"/>
    <property type="match status" value="1"/>
</dbReference>
<dbReference type="InterPro" id="IPR028939">
    <property type="entry name" value="P5C_Rdtase_cat_N"/>
</dbReference>
<evidence type="ECO:0000313" key="14">
    <source>
        <dbReference type="Proteomes" id="UP000053681"/>
    </source>
</evidence>
<dbReference type="EC" id="1.5.1.2" evidence="6 7"/>
<evidence type="ECO:0000256" key="1">
    <source>
        <dbReference type="ARBA" id="ARBA00005525"/>
    </source>
</evidence>
<dbReference type="UniPathway" id="UPA00098">
    <property type="reaction ID" value="UER00361"/>
</dbReference>
<feature type="region of interest" description="Disordered" evidence="10">
    <location>
        <begin position="261"/>
        <end position="280"/>
    </location>
</feature>
<dbReference type="PANTHER" id="PTHR11645:SF49">
    <property type="entry name" value="PYRROLINE-5-CARBOXYLATE REDUCTASE 1"/>
    <property type="match status" value="1"/>
</dbReference>
<evidence type="ECO:0000256" key="9">
    <source>
        <dbReference type="RuleBase" id="RU003903"/>
    </source>
</evidence>
<evidence type="ECO:0000256" key="7">
    <source>
        <dbReference type="NCBIfam" id="TIGR00112"/>
    </source>
</evidence>